<dbReference type="EMBL" id="LR824537">
    <property type="protein sequence ID" value="CAH1645464.1"/>
    <property type="molecule type" value="Genomic_DNA"/>
</dbReference>
<evidence type="ECO:0000313" key="3">
    <source>
        <dbReference type="Proteomes" id="UP001153321"/>
    </source>
</evidence>
<proteinExistence type="predicted"/>
<name>A0A9P0IEV5_SPOLI</name>
<feature type="compositionally biased region" description="Basic residues" evidence="1">
    <location>
        <begin position="13"/>
        <end position="23"/>
    </location>
</feature>
<feature type="region of interest" description="Disordered" evidence="1">
    <location>
        <begin position="1"/>
        <end position="23"/>
    </location>
</feature>
<organism evidence="2 3">
    <name type="scientific">Spodoptera littoralis</name>
    <name type="common">Egyptian cotton leafworm</name>
    <dbReference type="NCBI Taxonomy" id="7109"/>
    <lineage>
        <taxon>Eukaryota</taxon>
        <taxon>Metazoa</taxon>
        <taxon>Ecdysozoa</taxon>
        <taxon>Arthropoda</taxon>
        <taxon>Hexapoda</taxon>
        <taxon>Insecta</taxon>
        <taxon>Pterygota</taxon>
        <taxon>Neoptera</taxon>
        <taxon>Endopterygota</taxon>
        <taxon>Lepidoptera</taxon>
        <taxon>Glossata</taxon>
        <taxon>Ditrysia</taxon>
        <taxon>Noctuoidea</taxon>
        <taxon>Noctuidae</taxon>
        <taxon>Amphipyrinae</taxon>
        <taxon>Spodoptera</taxon>
    </lineage>
</organism>
<sequence length="106" mass="12094">MELAYGSPDGKQSARRRPHRQHQRRYKCVTSLLGIRGLRIVRDSGIGEIGEGEGNWASGNLTHTRDNASVVSRRFSVKPWYHYGRASPFVPKHGSPTFSIMYTYTW</sequence>
<gene>
    <name evidence="2" type="ORF">SPLIT_LOCUS10816</name>
</gene>
<accession>A0A9P0IEV5</accession>
<protein>
    <submittedName>
        <fullName evidence="2">Uncharacterized protein</fullName>
    </submittedName>
</protein>
<dbReference type="AlphaFoldDB" id="A0A9P0IEV5"/>
<evidence type="ECO:0000313" key="2">
    <source>
        <dbReference type="EMBL" id="CAH1645464.1"/>
    </source>
</evidence>
<evidence type="ECO:0000256" key="1">
    <source>
        <dbReference type="SAM" id="MobiDB-lite"/>
    </source>
</evidence>
<dbReference type="Proteomes" id="UP001153321">
    <property type="component" value="Chromosome 6"/>
</dbReference>
<keyword evidence="3" id="KW-1185">Reference proteome</keyword>
<reference evidence="2" key="1">
    <citation type="submission" date="2022-02" db="EMBL/GenBank/DDBJ databases">
        <authorList>
            <person name="King R."/>
        </authorList>
    </citation>
    <scope>NUCLEOTIDE SEQUENCE</scope>
</reference>